<accession>A0ACB9XAE3</accession>
<organism evidence="1 2">
    <name type="scientific">Chaenocephalus aceratus</name>
    <name type="common">Blackfin icefish</name>
    <name type="synonym">Chaenichthys aceratus</name>
    <dbReference type="NCBI Taxonomy" id="36190"/>
    <lineage>
        <taxon>Eukaryota</taxon>
        <taxon>Metazoa</taxon>
        <taxon>Chordata</taxon>
        <taxon>Craniata</taxon>
        <taxon>Vertebrata</taxon>
        <taxon>Euteleostomi</taxon>
        <taxon>Actinopterygii</taxon>
        <taxon>Neopterygii</taxon>
        <taxon>Teleostei</taxon>
        <taxon>Neoteleostei</taxon>
        <taxon>Acanthomorphata</taxon>
        <taxon>Eupercaria</taxon>
        <taxon>Perciformes</taxon>
        <taxon>Notothenioidei</taxon>
        <taxon>Channichthyidae</taxon>
        <taxon>Chaenocephalus</taxon>
    </lineage>
</organism>
<reference evidence="1" key="1">
    <citation type="submission" date="2022-05" db="EMBL/GenBank/DDBJ databases">
        <title>Chromosome-level genome of Chaenocephalus aceratus.</title>
        <authorList>
            <person name="Park H."/>
        </authorList>
    </citation>
    <scope>NUCLEOTIDE SEQUENCE</scope>
    <source>
        <strain evidence="1">KU_202001</strain>
    </source>
</reference>
<evidence type="ECO:0000313" key="1">
    <source>
        <dbReference type="EMBL" id="KAI4823821.1"/>
    </source>
</evidence>
<evidence type="ECO:0000313" key="2">
    <source>
        <dbReference type="Proteomes" id="UP001057452"/>
    </source>
</evidence>
<gene>
    <name evidence="1" type="ORF">KUCAC02_012378</name>
</gene>
<feature type="non-terminal residue" evidence="1">
    <location>
        <position position="141"/>
    </location>
</feature>
<dbReference type="Proteomes" id="UP001057452">
    <property type="component" value="Chromosome 7"/>
</dbReference>
<feature type="non-terminal residue" evidence="1">
    <location>
        <position position="1"/>
    </location>
</feature>
<protein>
    <submittedName>
        <fullName evidence="1">Uncharacterized protein</fullName>
    </submittedName>
</protein>
<sequence>LMWPSGDVSSSGKNQMFSFTSGASTLFFSRRWQANMSRYRPGTLGLGGRSRTQSRSHLPSRTDLDSVKALMVEARQKERHFLLLCGCSPSGWSLQAGAQRWASLSGSERGDVPRARTSSTQSPRQRHPLAITIREPLTGPL</sequence>
<name>A0ACB9XAE3_CHAAC</name>
<proteinExistence type="predicted"/>
<dbReference type="EMBL" id="CM043791">
    <property type="protein sequence ID" value="KAI4823821.1"/>
    <property type="molecule type" value="Genomic_DNA"/>
</dbReference>
<keyword evidence="2" id="KW-1185">Reference proteome</keyword>
<comment type="caution">
    <text evidence="1">The sequence shown here is derived from an EMBL/GenBank/DDBJ whole genome shotgun (WGS) entry which is preliminary data.</text>
</comment>